<evidence type="ECO:0000313" key="2">
    <source>
        <dbReference type="Proteomes" id="UP000678393"/>
    </source>
</evidence>
<gene>
    <name evidence="1" type="ORF">CUNI_LOCUS20345</name>
</gene>
<reference evidence="1" key="1">
    <citation type="submission" date="2021-04" db="EMBL/GenBank/DDBJ databases">
        <authorList>
            <consortium name="Molecular Ecology Group"/>
        </authorList>
    </citation>
    <scope>NUCLEOTIDE SEQUENCE</scope>
</reference>
<sequence>MYSNRVPLEKVSIKKELPKDLLPLSTIKVTWSSNRTRTIYKPESLYAYLTRFGPIDAVYPKSVNSAYVVFSDLEAAKACIQCTDLGRPWDPLFAFWAEPRMYNSSFYYKYATAENLPIRVRM</sequence>
<dbReference type="Proteomes" id="UP000678393">
    <property type="component" value="Unassembled WGS sequence"/>
</dbReference>
<organism evidence="1 2">
    <name type="scientific">Candidula unifasciata</name>
    <dbReference type="NCBI Taxonomy" id="100452"/>
    <lineage>
        <taxon>Eukaryota</taxon>
        <taxon>Metazoa</taxon>
        <taxon>Spiralia</taxon>
        <taxon>Lophotrochozoa</taxon>
        <taxon>Mollusca</taxon>
        <taxon>Gastropoda</taxon>
        <taxon>Heterobranchia</taxon>
        <taxon>Euthyneura</taxon>
        <taxon>Panpulmonata</taxon>
        <taxon>Eupulmonata</taxon>
        <taxon>Stylommatophora</taxon>
        <taxon>Helicina</taxon>
        <taxon>Helicoidea</taxon>
        <taxon>Geomitridae</taxon>
        <taxon>Candidula</taxon>
    </lineage>
</organism>
<dbReference type="AlphaFoldDB" id="A0A8S3ZYJ1"/>
<dbReference type="OrthoDB" id="6147684at2759"/>
<evidence type="ECO:0000313" key="1">
    <source>
        <dbReference type="EMBL" id="CAG5134787.1"/>
    </source>
</evidence>
<dbReference type="InterPro" id="IPR012677">
    <property type="entry name" value="Nucleotide-bd_a/b_plait_sf"/>
</dbReference>
<dbReference type="SUPFAM" id="SSF54928">
    <property type="entry name" value="RNA-binding domain, RBD"/>
    <property type="match status" value="1"/>
</dbReference>
<name>A0A8S3ZYJ1_9EUPU</name>
<dbReference type="EMBL" id="CAJHNH020007579">
    <property type="protein sequence ID" value="CAG5134787.1"/>
    <property type="molecule type" value="Genomic_DNA"/>
</dbReference>
<evidence type="ECO:0008006" key="3">
    <source>
        <dbReference type="Google" id="ProtNLM"/>
    </source>
</evidence>
<comment type="caution">
    <text evidence="1">The sequence shown here is derived from an EMBL/GenBank/DDBJ whole genome shotgun (WGS) entry which is preliminary data.</text>
</comment>
<dbReference type="Gene3D" id="3.30.70.330">
    <property type="match status" value="1"/>
</dbReference>
<proteinExistence type="predicted"/>
<accession>A0A8S3ZYJ1</accession>
<keyword evidence="2" id="KW-1185">Reference proteome</keyword>
<dbReference type="GO" id="GO:0003676">
    <property type="term" value="F:nucleic acid binding"/>
    <property type="evidence" value="ECO:0007669"/>
    <property type="project" value="InterPro"/>
</dbReference>
<dbReference type="InterPro" id="IPR035979">
    <property type="entry name" value="RBD_domain_sf"/>
</dbReference>
<protein>
    <recommendedName>
        <fullName evidence="3">RRM domain-containing protein</fullName>
    </recommendedName>
</protein>